<feature type="compositionally biased region" description="Low complexity" evidence="1">
    <location>
        <begin position="62"/>
        <end position="71"/>
    </location>
</feature>
<evidence type="ECO:0000313" key="2">
    <source>
        <dbReference type="EMBL" id="KAK7605549.1"/>
    </source>
</evidence>
<comment type="caution">
    <text evidence="2">The sequence shown here is derived from an EMBL/GenBank/DDBJ whole genome shotgun (WGS) entry which is preliminary data.</text>
</comment>
<dbReference type="Proteomes" id="UP001367676">
    <property type="component" value="Unassembled WGS sequence"/>
</dbReference>
<organism evidence="2 3">
    <name type="scientific">Parthenolecanium corni</name>
    <dbReference type="NCBI Taxonomy" id="536013"/>
    <lineage>
        <taxon>Eukaryota</taxon>
        <taxon>Metazoa</taxon>
        <taxon>Ecdysozoa</taxon>
        <taxon>Arthropoda</taxon>
        <taxon>Hexapoda</taxon>
        <taxon>Insecta</taxon>
        <taxon>Pterygota</taxon>
        <taxon>Neoptera</taxon>
        <taxon>Paraneoptera</taxon>
        <taxon>Hemiptera</taxon>
        <taxon>Sternorrhyncha</taxon>
        <taxon>Coccoidea</taxon>
        <taxon>Coccidae</taxon>
        <taxon>Parthenolecanium</taxon>
    </lineage>
</organism>
<proteinExistence type="predicted"/>
<accession>A0AAN9U3J7</accession>
<dbReference type="AlphaFoldDB" id="A0AAN9U3J7"/>
<protein>
    <submittedName>
        <fullName evidence="2">Uncharacterized protein</fullName>
    </submittedName>
</protein>
<keyword evidence="3" id="KW-1185">Reference proteome</keyword>
<dbReference type="EMBL" id="JBBCAQ010000002">
    <property type="protein sequence ID" value="KAK7605549.1"/>
    <property type="molecule type" value="Genomic_DNA"/>
</dbReference>
<feature type="compositionally biased region" description="Low complexity" evidence="1">
    <location>
        <begin position="90"/>
        <end position="100"/>
    </location>
</feature>
<gene>
    <name evidence="2" type="ORF">V9T40_007407</name>
</gene>
<evidence type="ECO:0000256" key="1">
    <source>
        <dbReference type="SAM" id="MobiDB-lite"/>
    </source>
</evidence>
<sequence>MTRLMARGPDSIDAVPTPCGMLLARTFTRDEWFARRRNVQTVSGRVDGQHVQPVATRRTRHSGTAFSTSPSPATPPDRPSPSTLRALDPVVASRRVASARTRTRTDRGQYVTYKV</sequence>
<evidence type="ECO:0000313" key="3">
    <source>
        <dbReference type="Proteomes" id="UP001367676"/>
    </source>
</evidence>
<name>A0AAN9U3J7_9HEMI</name>
<reference evidence="2 3" key="1">
    <citation type="submission" date="2024-03" db="EMBL/GenBank/DDBJ databases">
        <title>Adaptation during the transition from Ophiocordyceps entomopathogen to insect associate is accompanied by gene loss and intensified selection.</title>
        <authorList>
            <person name="Ward C.M."/>
            <person name="Onetto C.A."/>
            <person name="Borneman A.R."/>
        </authorList>
    </citation>
    <scope>NUCLEOTIDE SEQUENCE [LARGE SCALE GENOMIC DNA]</scope>
    <source>
        <strain evidence="2">AWRI1</strain>
        <tissue evidence="2">Single Adult Female</tissue>
    </source>
</reference>
<feature type="region of interest" description="Disordered" evidence="1">
    <location>
        <begin position="44"/>
        <end position="115"/>
    </location>
</feature>